<proteinExistence type="predicted"/>
<keyword evidence="2" id="KW-1185">Reference proteome</keyword>
<dbReference type="InterPro" id="IPR006881">
    <property type="entry name" value="RepA_C"/>
</dbReference>
<evidence type="ECO:0000313" key="2">
    <source>
        <dbReference type="Proteomes" id="UP001500604"/>
    </source>
</evidence>
<dbReference type="Pfam" id="PF04796">
    <property type="entry name" value="RepA_C"/>
    <property type="match status" value="1"/>
</dbReference>
<gene>
    <name evidence="1" type="ORF">GCM10023116_15870</name>
</gene>
<accession>A0ABP8V1L7</accession>
<dbReference type="EMBL" id="BAABFL010000130">
    <property type="protein sequence ID" value="GAA4649313.1"/>
    <property type="molecule type" value="Genomic_DNA"/>
</dbReference>
<organism evidence="1 2">
    <name type="scientific">Kistimonas scapharcae</name>
    <dbReference type="NCBI Taxonomy" id="1036133"/>
    <lineage>
        <taxon>Bacteria</taxon>
        <taxon>Pseudomonadati</taxon>
        <taxon>Pseudomonadota</taxon>
        <taxon>Gammaproteobacteria</taxon>
        <taxon>Oceanospirillales</taxon>
        <taxon>Endozoicomonadaceae</taxon>
        <taxon>Kistimonas</taxon>
    </lineage>
</organism>
<sequence length="426" mass="48705">MELSEYLEHSQKLLERGEKTYTDILCDDMQVICRDDVCSKMGELKAPLNTMLSMGLDLLSCTEWTECFELYVDLYVKRFPGKEGIDALNLSAITPAQFRLINPEVFSDFNQETRESIPVEVFANLPAEYINAYNNLLFPDLGADSLRLYTHAIIMNAPFLQKRSRTSIKQLIKHVGQYTVTYTATSATSELPSGVASRLLWYKMVSDIIIKDATHIDFGDSLLDLIKELGITIQRGTRSTLKIYAAQFINLLEMSINIESSSNSAVHTKDEDMPETYRSKKLFICNDVDLVADSFDTKTGNFNGKIEYSKEFRELIKNDGGVPGDSKIVLELAKEGSPLAMDIYFWANYKNFLMKRRNISFIPLTWNSLAEQFSSSSVRMDNFKRDFKNAYSIVQKHYRFTLHFPEKTKQPVKLFRSNLSVPVLTK</sequence>
<reference evidence="2" key="1">
    <citation type="journal article" date="2019" name="Int. J. Syst. Evol. Microbiol.">
        <title>The Global Catalogue of Microorganisms (GCM) 10K type strain sequencing project: providing services to taxonomists for standard genome sequencing and annotation.</title>
        <authorList>
            <consortium name="The Broad Institute Genomics Platform"/>
            <consortium name="The Broad Institute Genome Sequencing Center for Infectious Disease"/>
            <person name="Wu L."/>
            <person name="Ma J."/>
        </authorList>
    </citation>
    <scope>NUCLEOTIDE SEQUENCE [LARGE SCALE GENOMIC DNA]</scope>
    <source>
        <strain evidence="2">JCM 17805</strain>
    </source>
</reference>
<evidence type="ECO:0000313" key="1">
    <source>
        <dbReference type="EMBL" id="GAA4649313.1"/>
    </source>
</evidence>
<dbReference type="Proteomes" id="UP001500604">
    <property type="component" value="Unassembled WGS sequence"/>
</dbReference>
<dbReference type="RefSeq" id="WP_345195110.1">
    <property type="nucleotide sequence ID" value="NZ_BAABFL010000130.1"/>
</dbReference>
<comment type="caution">
    <text evidence="1">The sequence shown here is derived from an EMBL/GenBank/DDBJ whole genome shotgun (WGS) entry which is preliminary data.</text>
</comment>
<name>A0ABP8V1L7_9GAMM</name>
<protein>
    <submittedName>
        <fullName evidence="1">Uncharacterized protein</fullName>
    </submittedName>
</protein>